<dbReference type="eggNOG" id="KOG1295">
    <property type="taxonomic scope" value="Eukaryota"/>
</dbReference>
<dbReference type="GO" id="GO:0005634">
    <property type="term" value="C:nucleus"/>
    <property type="evidence" value="ECO:0007669"/>
    <property type="project" value="UniProtKB-SubCell"/>
</dbReference>
<dbReference type="PANTHER" id="PTHR13112:SF5">
    <property type="entry name" value="REGULATOR OF NONSENSE TRANSCRIPTS UPF3"/>
    <property type="match status" value="1"/>
</dbReference>
<sequence>METYWIDPDPDYLEFLKLIAKPARNLPCAEIQDAEESGQIYLLKKFVLKELSEATKETPISISTPLMEFVRQKRADKGGNKGSAVVKGGKRAGSASPTNSASSNTKRGSAKKKVDGIILAPLR</sequence>
<dbReference type="HOGENOM" id="CLU_2019161_0_0_1"/>
<feature type="compositionally biased region" description="Low complexity" evidence="3">
    <location>
        <begin position="94"/>
        <end position="105"/>
    </location>
</feature>
<feature type="region of interest" description="Disordered" evidence="3">
    <location>
        <begin position="73"/>
        <end position="123"/>
    </location>
</feature>
<dbReference type="InterPro" id="IPR039722">
    <property type="entry name" value="Upf3"/>
</dbReference>
<evidence type="ECO:0000313" key="6">
    <source>
        <dbReference type="Proteomes" id="UP000006729"/>
    </source>
</evidence>
<keyword evidence="2" id="KW-0539">Nucleus</keyword>
<dbReference type="STRING" id="3694.U5FSA8"/>
<dbReference type="InParanoid" id="U5FSA8"/>
<proteinExistence type="predicted"/>
<accession>U5FSA8</accession>
<evidence type="ECO:0000256" key="2">
    <source>
        <dbReference type="ARBA" id="ARBA00023242"/>
    </source>
</evidence>
<comment type="subcellular location">
    <subcellularLocation>
        <location evidence="1">Nucleus</location>
    </subcellularLocation>
</comment>
<gene>
    <name evidence="5" type="ORF">POPTR_013G104500</name>
</gene>
<dbReference type="EMBL" id="CM009302">
    <property type="protein sequence ID" value="PNT07720.1"/>
    <property type="molecule type" value="Genomic_DNA"/>
</dbReference>
<reference evidence="5 6" key="1">
    <citation type="journal article" date="2006" name="Science">
        <title>The genome of black cottonwood, Populus trichocarpa (Torr. &amp; Gray).</title>
        <authorList>
            <person name="Tuskan G.A."/>
            <person name="Difazio S."/>
            <person name="Jansson S."/>
            <person name="Bohlmann J."/>
            <person name="Grigoriev I."/>
            <person name="Hellsten U."/>
            <person name="Putnam N."/>
            <person name="Ralph S."/>
            <person name="Rombauts S."/>
            <person name="Salamov A."/>
            <person name="Schein J."/>
            <person name="Sterck L."/>
            <person name="Aerts A."/>
            <person name="Bhalerao R.R."/>
            <person name="Bhalerao R.P."/>
            <person name="Blaudez D."/>
            <person name="Boerjan W."/>
            <person name="Brun A."/>
            <person name="Brunner A."/>
            <person name="Busov V."/>
            <person name="Campbell M."/>
            <person name="Carlson J."/>
            <person name="Chalot M."/>
            <person name="Chapman J."/>
            <person name="Chen G.L."/>
            <person name="Cooper D."/>
            <person name="Coutinho P.M."/>
            <person name="Couturier J."/>
            <person name="Covert S."/>
            <person name="Cronk Q."/>
            <person name="Cunningham R."/>
            <person name="Davis J."/>
            <person name="Degroeve S."/>
            <person name="Dejardin A."/>
            <person name="Depamphilis C."/>
            <person name="Detter J."/>
            <person name="Dirks B."/>
            <person name="Dubchak I."/>
            <person name="Duplessis S."/>
            <person name="Ehlting J."/>
            <person name="Ellis B."/>
            <person name="Gendler K."/>
            <person name="Goodstein D."/>
            <person name="Gribskov M."/>
            <person name="Grimwood J."/>
            <person name="Groover A."/>
            <person name="Gunter L."/>
            <person name="Hamberger B."/>
            <person name="Heinze B."/>
            <person name="Helariutta Y."/>
            <person name="Henrissat B."/>
            <person name="Holligan D."/>
            <person name="Holt R."/>
            <person name="Huang W."/>
            <person name="Islam-Faridi N."/>
            <person name="Jones S."/>
            <person name="Jones-Rhoades M."/>
            <person name="Jorgensen R."/>
            <person name="Joshi C."/>
            <person name="Kangasjarvi J."/>
            <person name="Karlsson J."/>
            <person name="Kelleher C."/>
            <person name="Kirkpatrick R."/>
            <person name="Kirst M."/>
            <person name="Kohler A."/>
            <person name="Kalluri U."/>
            <person name="Larimer F."/>
            <person name="Leebens-Mack J."/>
            <person name="Leple J.C."/>
            <person name="Locascio P."/>
            <person name="Lou Y."/>
            <person name="Lucas S."/>
            <person name="Martin F."/>
            <person name="Montanini B."/>
            <person name="Napoli C."/>
            <person name="Nelson D.R."/>
            <person name="Nelson C."/>
            <person name="Nieminen K."/>
            <person name="Nilsson O."/>
            <person name="Pereda V."/>
            <person name="Peter G."/>
            <person name="Philippe R."/>
            <person name="Pilate G."/>
            <person name="Poliakov A."/>
            <person name="Razumovskaya J."/>
            <person name="Richardson P."/>
            <person name="Rinaldi C."/>
            <person name="Ritland K."/>
            <person name="Rouze P."/>
            <person name="Ryaboy D."/>
            <person name="Schmutz J."/>
            <person name="Schrader J."/>
            <person name="Segerman B."/>
            <person name="Shin H."/>
            <person name="Siddiqui A."/>
            <person name="Sterky F."/>
            <person name="Terry A."/>
            <person name="Tsai C.J."/>
            <person name="Uberbacher E."/>
            <person name="Unneberg P."/>
            <person name="Vahala J."/>
            <person name="Wall K."/>
            <person name="Wessler S."/>
            <person name="Yang G."/>
            <person name="Yin T."/>
            <person name="Douglas C."/>
            <person name="Marra M."/>
            <person name="Sandberg G."/>
            <person name="Van de Peer Y."/>
            <person name="Rokhsar D."/>
        </authorList>
    </citation>
    <scope>NUCLEOTIDE SEQUENCE [LARGE SCALE GENOMIC DNA]</scope>
    <source>
        <strain evidence="6">cv. Nisqually</strain>
    </source>
</reference>
<feature type="domain" description="UPF3" evidence="4">
    <location>
        <begin position="6"/>
        <end position="75"/>
    </location>
</feature>
<dbReference type="GO" id="GO:0000184">
    <property type="term" value="P:nuclear-transcribed mRNA catabolic process, nonsense-mediated decay"/>
    <property type="evidence" value="ECO:0007669"/>
    <property type="project" value="InterPro"/>
</dbReference>
<evidence type="ECO:0000256" key="3">
    <source>
        <dbReference type="SAM" id="MobiDB-lite"/>
    </source>
</evidence>
<name>U5FSA8_POPTR</name>
<evidence type="ECO:0000256" key="1">
    <source>
        <dbReference type="ARBA" id="ARBA00004123"/>
    </source>
</evidence>
<dbReference type="PANTHER" id="PTHR13112">
    <property type="entry name" value="UPF3 REGULATOR OF NONSENSE TRANSCRIPTS-LIKE PROTEIN"/>
    <property type="match status" value="1"/>
</dbReference>
<organism evidence="5 6">
    <name type="scientific">Populus trichocarpa</name>
    <name type="common">Western balsam poplar</name>
    <name type="synonym">Populus balsamifera subsp. trichocarpa</name>
    <dbReference type="NCBI Taxonomy" id="3694"/>
    <lineage>
        <taxon>Eukaryota</taxon>
        <taxon>Viridiplantae</taxon>
        <taxon>Streptophyta</taxon>
        <taxon>Embryophyta</taxon>
        <taxon>Tracheophyta</taxon>
        <taxon>Spermatophyta</taxon>
        <taxon>Magnoliopsida</taxon>
        <taxon>eudicotyledons</taxon>
        <taxon>Gunneridae</taxon>
        <taxon>Pentapetalae</taxon>
        <taxon>rosids</taxon>
        <taxon>fabids</taxon>
        <taxon>Malpighiales</taxon>
        <taxon>Salicaceae</taxon>
        <taxon>Saliceae</taxon>
        <taxon>Populus</taxon>
    </lineage>
</organism>
<dbReference type="Proteomes" id="UP000006729">
    <property type="component" value="Chromosome 13"/>
</dbReference>
<keyword evidence="6" id="KW-1185">Reference proteome</keyword>
<evidence type="ECO:0000313" key="5">
    <source>
        <dbReference type="EMBL" id="PNT07720.1"/>
    </source>
</evidence>
<evidence type="ECO:0000259" key="4">
    <source>
        <dbReference type="Pfam" id="PF03467"/>
    </source>
</evidence>
<dbReference type="AlphaFoldDB" id="U5FSA8"/>
<dbReference type="InterPro" id="IPR005120">
    <property type="entry name" value="UPF3_dom"/>
</dbReference>
<dbReference type="Pfam" id="PF03467">
    <property type="entry name" value="Smg4_UPF3"/>
    <property type="match status" value="1"/>
</dbReference>
<protein>
    <recommendedName>
        <fullName evidence="4">UPF3 domain-containing protein</fullName>
    </recommendedName>
</protein>